<evidence type="ECO:0008006" key="5">
    <source>
        <dbReference type="Google" id="ProtNLM"/>
    </source>
</evidence>
<proteinExistence type="predicted"/>
<feature type="transmembrane region" description="Helical" evidence="2">
    <location>
        <begin position="98"/>
        <end position="115"/>
    </location>
</feature>
<keyword evidence="4" id="KW-1185">Reference proteome</keyword>
<feature type="transmembrane region" description="Helical" evidence="2">
    <location>
        <begin position="135"/>
        <end position="156"/>
    </location>
</feature>
<dbReference type="EMBL" id="VJMJ01000052">
    <property type="protein sequence ID" value="KAF0740369.1"/>
    <property type="molecule type" value="Genomic_DNA"/>
</dbReference>
<protein>
    <recommendedName>
        <fullName evidence="5">MARVEL domain-containing protein</fullName>
    </recommendedName>
</protein>
<dbReference type="VEuPathDB" id="FungiDB:AeMF1_019450"/>
<feature type="transmembrane region" description="Helical" evidence="2">
    <location>
        <begin position="20"/>
        <end position="43"/>
    </location>
</feature>
<keyword evidence="2" id="KW-1133">Transmembrane helix</keyword>
<keyword evidence="2" id="KW-0472">Membrane</keyword>
<accession>A0A6G0XJK3</accession>
<evidence type="ECO:0000313" key="4">
    <source>
        <dbReference type="Proteomes" id="UP000481153"/>
    </source>
</evidence>
<feature type="region of interest" description="Disordered" evidence="1">
    <location>
        <begin position="167"/>
        <end position="229"/>
    </location>
</feature>
<sequence length="229" mass="24883">MPVNTRASRRVNKIASASLIITCLRSIQSLATLMTMIFMLISFSDILLKDDGKSYRFAQLPHFFTVMVGILGFAYSLLYCILVLGLDYWSQDVLLERIADCVFTILIAALGFLVGKNASCDAPPALNLNCSNVRGTVACLYLSAAVYLAAFVFSMLTEELPNPDSAENLVPRGHYGPSPASPAVPSAFDVSQEPLNDNTTELKPRGKFGSIQDKSRLHSIPRDNSGGLV</sequence>
<keyword evidence="2" id="KW-0812">Transmembrane</keyword>
<evidence type="ECO:0000256" key="2">
    <source>
        <dbReference type="SAM" id="Phobius"/>
    </source>
</evidence>
<organism evidence="3 4">
    <name type="scientific">Aphanomyces euteiches</name>
    <dbReference type="NCBI Taxonomy" id="100861"/>
    <lineage>
        <taxon>Eukaryota</taxon>
        <taxon>Sar</taxon>
        <taxon>Stramenopiles</taxon>
        <taxon>Oomycota</taxon>
        <taxon>Saprolegniomycetes</taxon>
        <taxon>Saprolegniales</taxon>
        <taxon>Verrucalvaceae</taxon>
        <taxon>Aphanomyces</taxon>
    </lineage>
</organism>
<dbReference type="Proteomes" id="UP000481153">
    <property type="component" value="Unassembled WGS sequence"/>
</dbReference>
<gene>
    <name evidence="3" type="ORF">Ae201684_004107</name>
</gene>
<evidence type="ECO:0000313" key="3">
    <source>
        <dbReference type="EMBL" id="KAF0740369.1"/>
    </source>
</evidence>
<feature type="compositionally biased region" description="Low complexity" evidence="1">
    <location>
        <begin position="177"/>
        <end position="187"/>
    </location>
</feature>
<comment type="caution">
    <text evidence="3">The sequence shown here is derived from an EMBL/GenBank/DDBJ whole genome shotgun (WGS) entry which is preliminary data.</text>
</comment>
<name>A0A6G0XJK3_9STRA</name>
<reference evidence="3 4" key="1">
    <citation type="submission" date="2019-07" db="EMBL/GenBank/DDBJ databases">
        <title>Genomics analysis of Aphanomyces spp. identifies a new class of oomycete effector associated with host adaptation.</title>
        <authorList>
            <person name="Gaulin E."/>
        </authorList>
    </citation>
    <scope>NUCLEOTIDE SEQUENCE [LARGE SCALE GENOMIC DNA]</scope>
    <source>
        <strain evidence="3 4">ATCC 201684</strain>
    </source>
</reference>
<dbReference type="AlphaFoldDB" id="A0A6G0XJK3"/>
<feature type="transmembrane region" description="Helical" evidence="2">
    <location>
        <begin position="63"/>
        <end position="86"/>
    </location>
</feature>
<evidence type="ECO:0000256" key="1">
    <source>
        <dbReference type="SAM" id="MobiDB-lite"/>
    </source>
</evidence>